<evidence type="ECO:0000313" key="3">
    <source>
        <dbReference type="EMBL" id="KPA74703.1"/>
    </source>
</evidence>
<gene>
    <name evidence="3" type="ORF">ABB37_09021</name>
</gene>
<evidence type="ECO:0000256" key="2">
    <source>
        <dbReference type="SAM" id="Phobius"/>
    </source>
</evidence>
<keyword evidence="2" id="KW-0812">Transmembrane</keyword>
<dbReference type="OrthoDB" id="266791at2759"/>
<keyword evidence="2" id="KW-0472">Membrane</keyword>
<dbReference type="AlphaFoldDB" id="A0A0M9FRT0"/>
<keyword evidence="2" id="KW-1133">Transmembrane helix</keyword>
<dbReference type="RefSeq" id="XP_015653142.1">
    <property type="nucleotide sequence ID" value="XM_015808251.1"/>
</dbReference>
<organism evidence="3 4">
    <name type="scientific">Leptomonas pyrrhocoris</name>
    <name type="common">Firebug parasite</name>
    <dbReference type="NCBI Taxonomy" id="157538"/>
    <lineage>
        <taxon>Eukaryota</taxon>
        <taxon>Discoba</taxon>
        <taxon>Euglenozoa</taxon>
        <taxon>Kinetoplastea</taxon>
        <taxon>Metakinetoplastina</taxon>
        <taxon>Trypanosomatida</taxon>
        <taxon>Trypanosomatidae</taxon>
        <taxon>Leishmaniinae</taxon>
        <taxon>Leptomonas</taxon>
    </lineage>
</organism>
<protein>
    <submittedName>
        <fullName evidence="3">Uncharacterized protein</fullName>
    </submittedName>
</protein>
<dbReference type="VEuPathDB" id="TriTrypDB:LpyrH10_28_0540"/>
<dbReference type="Proteomes" id="UP000037923">
    <property type="component" value="Unassembled WGS sequence"/>
</dbReference>
<sequence length="217" mass="24230">MSRRSSAPLLCVAYVLCMVSFSYMFSTSASSSHAGLLFAAAQGSATASGSSTQCSIATWITTPAPTINGNVIYPNNSIPYVRHAYPLPPETFFIAHWYVGIIIIVLVVFGAYILLAMWVCYHFEFCDQRKAKKVVIESYMATGFFDIDRYVDRRARDEDHARAEMADRGSRTRSFAASGSYNDSYDDSYSDNYGSRSSSEEDEDDGVVDMNPLRRER</sequence>
<proteinExistence type="predicted"/>
<accession>A0A0M9FRT0</accession>
<feature type="transmembrane region" description="Helical" evidence="2">
    <location>
        <begin position="97"/>
        <end position="123"/>
    </location>
</feature>
<dbReference type="EMBL" id="LGTL01000028">
    <property type="protein sequence ID" value="KPA74703.1"/>
    <property type="molecule type" value="Genomic_DNA"/>
</dbReference>
<keyword evidence="4" id="KW-1185">Reference proteome</keyword>
<evidence type="ECO:0000313" key="4">
    <source>
        <dbReference type="Proteomes" id="UP000037923"/>
    </source>
</evidence>
<dbReference type="OMA" id="DAHIVYP"/>
<reference evidence="3 4" key="1">
    <citation type="submission" date="2015-07" db="EMBL/GenBank/DDBJ databases">
        <title>High-quality genome of monoxenous trypanosomatid Leptomonas pyrrhocoris.</title>
        <authorList>
            <person name="Flegontov P."/>
            <person name="Butenko A."/>
            <person name="Firsov S."/>
            <person name="Vlcek C."/>
            <person name="Logacheva M.D."/>
            <person name="Field M."/>
            <person name="Filatov D."/>
            <person name="Flegontova O."/>
            <person name="Gerasimov E."/>
            <person name="Jackson A.P."/>
            <person name="Kelly S."/>
            <person name="Opperdoes F."/>
            <person name="O'Reilly A."/>
            <person name="Votypka J."/>
            <person name="Yurchenko V."/>
            <person name="Lukes J."/>
        </authorList>
    </citation>
    <scope>NUCLEOTIDE SEQUENCE [LARGE SCALE GENOMIC DNA]</scope>
    <source>
        <strain evidence="3">H10</strain>
    </source>
</reference>
<comment type="caution">
    <text evidence="3">The sequence shown here is derived from an EMBL/GenBank/DDBJ whole genome shotgun (WGS) entry which is preliminary data.</text>
</comment>
<evidence type="ECO:0000256" key="1">
    <source>
        <dbReference type="SAM" id="MobiDB-lite"/>
    </source>
</evidence>
<name>A0A0M9FRT0_LEPPY</name>
<feature type="region of interest" description="Disordered" evidence="1">
    <location>
        <begin position="170"/>
        <end position="217"/>
    </location>
</feature>
<dbReference type="GeneID" id="26909304"/>